<name>A0ABV5S2X3_9ACTN</name>
<feature type="region of interest" description="Disordered" evidence="3">
    <location>
        <begin position="182"/>
        <end position="201"/>
    </location>
</feature>
<dbReference type="EC" id="2.8.1.-" evidence="5"/>
<accession>A0ABV5S2X3</accession>
<evidence type="ECO:0000256" key="1">
    <source>
        <dbReference type="ARBA" id="ARBA00022679"/>
    </source>
</evidence>
<evidence type="ECO:0000313" key="5">
    <source>
        <dbReference type="EMBL" id="MFB9626027.1"/>
    </source>
</evidence>
<organism evidence="5 6">
    <name type="scientific">Nonomuraea helvata</name>
    <dbReference type="NCBI Taxonomy" id="37484"/>
    <lineage>
        <taxon>Bacteria</taxon>
        <taxon>Bacillati</taxon>
        <taxon>Actinomycetota</taxon>
        <taxon>Actinomycetes</taxon>
        <taxon>Streptosporangiales</taxon>
        <taxon>Streptosporangiaceae</taxon>
        <taxon>Nonomuraea</taxon>
    </lineage>
</organism>
<dbReference type="SMART" id="SM00450">
    <property type="entry name" value="RHOD"/>
    <property type="match status" value="2"/>
</dbReference>
<gene>
    <name evidence="5" type="ORF">ACFFSA_23330</name>
</gene>
<dbReference type="Pfam" id="PF00581">
    <property type="entry name" value="Rhodanese"/>
    <property type="match status" value="2"/>
</dbReference>
<keyword evidence="1 5" id="KW-0808">Transferase</keyword>
<comment type="caution">
    <text evidence="5">The sequence shown here is derived from an EMBL/GenBank/DDBJ whole genome shotgun (WGS) entry which is preliminary data.</text>
</comment>
<evidence type="ECO:0000313" key="6">
    <source>
        <dbReference type="Proteomes" id="UP001589532"/>
    </source>
</evidence>
<dbReference type="Gene3D" id="3.40.250.10">
    <property type="entry name" value="Rhodanese-like domain"/>
    <property type="match status" value="2"/>
</dbReference>
<dbReference type="GO" id="GO:0016740">
    <property type="term" value="F:transferase activity"/>
    <property type="evidence" value="ECO:0007669"/>
    <property type="project" value="UniProtKB-KW"/>
</dbReference>
<reference evidence="5 6" key="1">
    <citation type="submission" date="2024-09" db="EMBL/GenBank/DDBJ databases">
        <authorList>
            <person name="Sun Q."/>
            <person name="Mori K."/>
        </authorList>
    </citation>
    <scope>NUCLEOTIDE SEQUENCE [LARGE SCALE GENOMIC DNA]</scope>
    <source>
        <strain evidence="5 6">JCM 3143</strain>
    </source>
</reference>
<dbReference type="InterPro" id="IPR045078">
    <property type="entry name" value="TST/MPST-like"/>
</dbReference>
<dbReference type="InterPro" id="IPR036873">
    <property type="entry name" value="Rhodanese-like_dom_sf"/>
</dbReference>
<dbReference type="EMBL" id="JBHMBW010000020">
    <property type="protein sequence ID" value="MFB9626027.1"/>
    <property type="molecule type" value="Genomic_DNA"/>
</dbReference>
<keyword evidence="2" id="KW-0677">Repeat</keyword>
<proteinExistence type="predicted"/>
<evidence type="ECO:0000259" key="4">
    <source>
        <dbReference type="PROSITE" id="PS50206"/>
    </source>
</evidence>
<protein>
    <submittedName>
        <fullName evidence="5">Sulfurtransferase</fullName>
        <ecNumber evidence="5">2.8.1.-</ecNumber>
    </submittedName>
</protein>
<evidence type="ECO:0000256" key="2">
    <source>
        <dbReference type="ARBA" id="ARBA00022737"/>
    </source>
</evidence>
<feature type="domain" description="Rhodanese" evidence="4">
    <location>
        <begin position="13"/>
        <end position="130"/>
    </location>
</feature>
<dbReference type="PROSITE" id="PS50206">
    <property type="entry name" value="RHODANESE_3"/>
    <property type="match status" value="2"/>
</dbReference>
<keyword evidence="6" id="KW-1185">Reference proteome</keyword>
<dbReference type="PANTHER" id="PTHR11364">
    <property type="entry name" value="THIOSULFATE SULFERTANSFERASE"/>
    <property type="match status" value="1"/>
</dbReference>
<dbReference type="InterPro" id="IPR001763">
    <property type="entry name" value="Rhodanese-like_dom"/>
</dbReference>
<sequence>MTSPLITPAALDALDDVTVLDVRWRLGGPPGVEFYHEGHIPGAVYCDLDRDLAAPPGAGGRHPLPEAGAFQSAMRRLGVSNGRPVVVYDDTASTVAARAWWALRYFGHQDVRVLDGGLPAWTEAGLPTTKDVPASGLTEGDFTARPGGMPALTADEAAALATEGVLLDARAAERYRGEVEPVDPVAGHVPGAVSAPTTENVGPDGRFLAPAALRDRFTGLGVGEGVPAGAYCGSGVTAAHEVLALEVAGLPAALYVGSWSNWVADPTRPVATG</sequence>
<dbReference type="Proteomes" id="UP001589532">
    <property type="component" value="Unassembled WGS sequence"/>
</dbReference>
<dbReference type="SUPFAM" id="SSF52821">
    <property type="entry name" value="Rhodanese/Cell cycle control phosphatase"/>
    <property type="match status" value="2"/>
</dbReference>
<dbReference type="PANTHER" id="PTHR11364:SF27">
    <property type="entry name" value="SULFURTRANSFERASE"/>
    <property type="match status" value="1"/>
</dbReference>
<feature type="domain" description="Rhodanese" evidence="4">
    <location>
        <begin position="160"/>
        <end position="271"/>
    </location>
</feature>
<dbReference type="RefSeq" id="WP_344989105.1">
    <property type="nucleotide sequence ID" value="NZ_BAAAXV010000005.1"/>
</dbReference>
<evidence type="ECO:0000256" key="3">
    <source>
        <dbReference type="SAM" id="MobiDB-lite"/>
    </source>
</evidence>
<dbReference type="CDD" id="cd01449">
    <property type="entry name" value="TST_Repeat_2"/>
    <property type="match status" value="1"/>
</dbReference>
<dbReference type="CDD" id="cd01448">
    <property type="entry name" value="TST_Repeat_1"/>
    <property type="match status" value="1"/>
</dbReference>